<comment type="similarity">
    <text evidence="2 4">Belongs to the AB hydrolase superfamily. Lipase family.</text>
</comment>
<evidence type="ECO:0000313" key="7">
    <source>
        <dbReference type="Proteomes" id="UP000092460"/>
    </source>
</evidence>
<dbReference type="PANTHER" id="PTHR11610:SF151">
    <property type="entry name" value="PHOSPHOLIPASE A1 MEMBER A-LIKE PROTEIN"/>
    <property type="match status" value="1"/>
</dbReference>
<reference evidence="6" key="2">
    <citation type="submission" date="2020-05" db="UniProtKB">
        <authorList>
            <consortium name="EnsemblMetazoa"/>
        </authorList>
    </citation>
    <scope>IDENTIFICATION</scope>
    <source>
        <strain evidence="6">IAEA</strain>
    </source>
</reference>
<dbReference type="InterPro" id="IPR000734">
    <property type="entry name" value="TAG_lipase"/>
</dbReference>
<dbReference type="SUPFAM" id="SSF53474">
    <property type="entry name" value="alpha/beta-Hydrolases"/>
    <property type="match status" value="1"/>
</dbReference>
<dbReference type="InterPro" id="IPR029058">
    <property type="entry name" value="AB_hydrolase_fold"/>
</dbReference>
<dbReference type="EnsemblMetazoa" id="GPPI003416-RA">
    <property type="protein sequence ID" value="GPPI003416-PA"/>
    <property type="gene ID" value="GPPI003416"/>
</dbReference>
<dbReference type="GO" id="GO:0016298">
    <property type="term" value="F:lipase activity"/>
    <property type="evidence" value="ECO:0007669"/>
    <property type="project" value="InterPro"/>
</dbReference>
<reference evidence="7" key="1">
    <citation type="submission" date="2015-01" db="EMBL/GenBank/DDBJ databases">
        <authorList>
            <person name="Aksoy S."/>
            <person name="Warren W."/>
            <person name="Wilson R.K."/>
        </authorList>
    </citation>
    <scope>NUCLEOTIDE SEQUENCE [LARGE SCALE GENOMIC DNA]</scope>
    <source>
        <strain evidence="7">IAEA</strain>
    </source>
</reference>
<accession>A0A1B0AP02</accession>
<dbReference type="CDD" id="cd00707">
    <property type="entry name" value="Pancreat_lipase_like"/>
    <property type="match status" value="1"/>
</dbReference>
<dbReference type="VEuPathDB" id="VectorBase:GPPI003416"/>
<dbReference type="PANTHER" id="PTHR11610">
    <property type="entry name" value="LIPASE"/>
    <property type="match status" value="1"/>
</dbReference>
<dbReference type="InterPro" id="IPR013818">
    <property type="entry name" value="Lipase"/>
</dbReference>
<evidence type="ECO:0000256" key="2">
    <source>
        <dbReference type="ARBA" id="ARBA00010701"/>
    </source>
</evidence>
<dbReference type="GO" id="GO:0005615">
    <property type="term" value="C:extracellular space"/>
    <property type="evidence" value="ECO:0007669"/>
    <property type="project" value="TreeGrafter"/>
</dbReference>
<dbReference type="STRING" id="67801.A0A1B0AP02"/>
<dbReference type="InterPro" id="IPR033906">
    <property type="entry name" value="Lipase_N"/>
</dbReference>
<keyword evidence="3" id="KW-0964">Secreted</keyword>
<name>A0A1B0AP02_9MUSC</name>
<dbReference type="EMBL" id="JXJN01001096">
    <property type="status" value="NOT_ANNOTATED_CDS"/>
    <property type="molecule type" value="Genomic_DNA"/>
</dbReference>
<proteinExistence type="inferred from homology"/>
<dbReference type="AlphaFoldDB" id="A0A1B0AP02"/>
<evidence type="ECO:0000256" key="4">
    <source>
        <dbReference type="RuleBase" id="RU004262"/>
    </source>
</evidence>
<dbReference type="Gene3D" id="3.40.50.1820">
    <property type="entry name" value="alpha/beta hydrolase"/>
    <property type="match status" value="1"/>
</dbReference>
<evidence type="ECO:0000259" key="5">
    <source>
        <dbReference type="Pfam" id="PF00151"/>
    </source>
</evidence>
<dbReference type="GO" id="GO:0016042">
    <property type="term" value="P:lipid catabolic process"/>
    <property type="evidence" value="ECO:0007669"/>
    <property type="project" value="TreeGrafter"/>
</dbReference>
<evidence type="ECO:0000256" key="1">
    <source>
        <dbReference type="ARBA" id="ARBA00004613"/>
    </source>
</evidence>
<keyword evidence="7" id="KW-1185">Reference proteome</keyword>
<evidence type="ECO:0000313" key="6">
    <source>
        <dbReference type="EnsemblMetazoa" id="GPPI003416-PA"/>
    </source>
</evidence>
<sequence>MSSRETGILLNHSDRTFSKAQEVTLCIPTNTNARPHFIACQNTLQELVPTSNSSSNNDSIQNASVPSVPVIPKSSIAMAEPPLGRDISIGPCIWTVDRKCPDRDILFYLYTRKNPKDRQFVHIDETLKKSNLTSSHFNKLHPTKIIIHGYNSDMFLHPLQLMKDEYMATGHHNIFYVDWSKLSLSPCYMSAVYNTRHTGACVAKLVERILDTGASDIHVIGFSLGAQLTNYIARNLGSFLLPRITGLDPAMPLFITASAAHKLDPSDAAYVDVIHTNAIVQGKLERCGHADFYMNGGIMQPGCYNSTMNAFACSHQRAPAYYLESIRSPRGFWGWPCSSYLTYILGMCPPNDYLVEAGEHVKPSTRGLFIIKTKEAFPFALGKGVDVLSLKDWWKKNKSTNESNLKFEIPLQKVEPLQKYIDQWGKLDSTFNNLQEHETENPYDFMWTHVDESDTADKPSVSIEEEDIKDLNKSATHEKQLKINWDEYRENLTSGFVDSSIFSVPILSHCCLDFKSWILGRILDLIGDLGTSQALTKSLKRNMPSLMRLSRNGIDS</sequence>
<protein>
    <recommendedName>
        <fullName evidence="5">Lipase domain-containing protein</fullName>
    </recommendedName>
</protein>
<dbReference type="PRINTS" id="PR00821">
    <property type="entry name" value="TAGLIPASE"/>
</dbReference>
<dbReference type="Proteomes" id="UP000092460">
    <property type="component" value="Unassembled WGS sequence"/>
</dbReference>
<dbReference type="Pfam" id="PF00151">
    <property type="entry name" value="Lipase"/>
    <property type="match status" value="1"/>
</dbReference>
<dbReference type="FunFam" id="3.40.50.1820:FF:000076">
    <property type="entry name" value="phospholipase A1"/>
    <property type="match status" value="1"/>
</dbReference>
<dbReference type="GO" id="GO:0017171">
    <property type="term" value="F:serine hydrolase activity"/>
    <property type="evidence" value="ECO:0007669"/>
    <property type="project" value="TreeGrafter"/>
</dbReference>
<feature type="domain" description="Lipase" evidence="5">
    <location>
        <begin position="99"/>
        <end position="349"/>
    </location>
</feature>
<organism evidence="6 7">
    <name type="scientific">Glossina palpalis gambiensis</name>
    <dbReference type="NCBI Taxonomy" id="67801"/>
    <lineage>
        <taxon>Eukaryota</taxon>
        <taxon>Metazoa</taxon>
        <taxon>Ecdysozoa</taxon>
        <taxon>Arthropoda</taxon>
        <taxon>Hexapoda</taxon>
        <taxon>Insecta</taxon>
        <taxon>Pterygota</taxon>
        <taxon>Neoptera</taxon>
        <taxon>Endopterygota</taxon>
        <taxon>Diptera</taxon>
        <taxon>Brachycera</taxon>
        <taxon>Muscomorpha</taxon>
        <taxon>Hippoboscoidea</taxon>
        <taxon>Glossinidae</taxon>
        <taxon>Glossina</taxon>
    </lineage>
</organism>
<comment type="subcellular location">
    <subcellularLocation>
        <location evidence="1">Secreted</location>
    </subcellularLocation>
</comment>
<evidence type="ECO:0000256" key="3">
    <source>
        <dbReference type="ARBA" id="ARBA00022525"/>
    </source>
</evidence>